<dbReference type="PANTHER" id="PTHR11241">
    <property type="entry name" value="DEOXYURIDINE 5'-TRIPHOSPHATE NUCLEOTIDOHYDROLASE"/>
    <property type="match status" value="1"/>
</dbReference>
<dbReference type="Gene3D" id="2.70.40.10">
    <property type="match status" value="1"/>
</dbReference>
<name>A0A8J5C6K0_ZINOF</name>
<gene>
    <name evidence="7" type="ORF">ZIOFF_068084</name>
</gene>
<evidence type="ECO:0000259" key="6">
    <source>
        <dbReference type="Pfam" id="PF00692"/>
    </source>
</evidence>
<feature type="domain" description="dUTPase-like" evidence="6">
    <location>
        <begin position="66"/>
        <end position="141"/>
    </location>
</feature>
<dbReference type="GO" id="GO:0016740">
    <property type="term" value="F:transferase activity"/>
    <property type="evidence" value="ECO:0007669"/>
    <property type="project" value="InterPro"/>
</dbReference>
<dbReference type="InterPro" id="IPR008181">
    <property type="entry name" value="dUTPase"/>
</dbReference>
<comment type="function">
    <text evidence="5">Involved in nucleotide metabolism via production of dUMP, the immediate precursor of thymidine nucleotides, and decreases the intracellular concentration of dUTP so that uracil cannot be incorporated into DNA.</text>
</comment>
<evidence type="ECO:0000256" key="1">
    <source>
        <dbReference type="ARBA" id="ARBA00005142"/>
    </source>
</evidence>
<comment type="catalytic activity">
    <reaction evidence="5">
        <text>dUTP + H2O = dUMP + diphosphate + H(+)</text>
        <dbReference type="Rhea" id="RHEA:10248"/>
        <dbReference type="ChEBI" id="CHEBI:15377"/>
        <dbReference type="ChEBI" id="CHEBI:15378"/>
        <dbReference type="ChEBI" id="CHEBI:33019"/>
        <dbReference type="ChEBI" id="CHEBI:61555"/>
        <dbReference type="ChEBI" id="CHEBI:246422"/>
        <dbReference type="EC" id="3.6.1.23"/>
    </reaction>
</comment>
<dbReference type="CDD" id="cd07557">
    <property type="entry name" value="trimeric_dUTPase"/>
    <property type="match status" value="1"/>
</dbReference>
<reference evidence="7 8" key="1">
    <citation type="submission" date="2020-08" db="EMBL/GenBank/DDBJ databases">
        <title>Plant Genome Project.</title>
        <authorList>
            <person name="Zhang R.-G."/>
        </authorList>
    </citation>
    <scope>NUCLEOTIDE SEQUENCE [LARGE SCALE GENOMIC DNA]</scope>
    <source>
        <tissue evidence="7">Rhizome</tissue>
    </source>
</reference>
<evidence type="ECO:0000256" key="5">
    <source>
        <dbReference type="RuleBase" id="RU367024"/>
    </source>
</evidence>
<evidence type="ECO:0000313" key="8">
    <source>
        <dbReference type="Proteomes" id="UP000734854"/>
    </source>
</evidence>
<keyword evidence="3 5" id="KW-0378">Hydrolase</keyword>
<keyword evidence="8" id="KW-1185">Reference proteome</keyword>
<evidence type="ECO:0000256" key="4">
    <source>
        <dbReference type="ARBA" id="ARBA00023080"/>
    </source>
</evidence>
<comment type="caution">
    <text evidence="7">The sequence shown here is derived from an EMBL/GenBank/DDBJ whole genome shotgun (WGS) entry which is preliminary data.</text>
</comment>
<dbReference type="SUPFAM" id="SSF56399">
    <property type="entry name" value="ADP-ribosylation"/>
    <property type="match status" value="1"/>
</dbReference>
<dbReference type="AlphaFoldDB" id="A0A8J5C6K0"/>
<dbReference type="GO" id="GO:0046081">
    <property type="term" value="P:dUTP catabolic process"/>
    <property type="evidence" value="ECO:0007669"/>
    <property type="project" value="UniProtKB-UniRule"/>
</dbReference>
<dbReference type="GO" id="GO:0006226">
    <property type="term" value="P:dUMP biosynthetic process"/>
    <property type="evidence" value="ECO:0007669"/>
    <property type="project" value="UniProtKB-UniRule"/>
</dbReference>
<accession>A0A8J5C6K0</accession>
<keyword evidence="4 5" id="KW-0546">Nucleotide metabolism</keyword>
<dbReference type="InterPro" id="IPR029054">
    <property type="entry name" value="dUTPase-like"/>
</dbReference>
<dbReference type="InterPro" id="IPR033704">
    <property type="entry name" value="dUTPase_trimeric"/>
</dbReference>
<dbReference type="GO" id="GO:0000287">
    <property type="term" value="F:magnesium ion binding"/>
    <property type="evidence" value="ECO:0007669"/>
    <property type="project" value="UniProtKB-UniRule"/>
</dbReference>
<evidence type="ECO:0000256" key="2">
    <source>
        <dbReference type="ARBA" id="ARBA00006581"/>
    </source>
</evidence>
<dbReference type="InterPro" id="IPR036157">
    <property type="entry name" value="dUTPase-like_sf"/>
</dbReference>
<proteinExistence type="inferred from homology"/>
<comment type="similarity">
    <text evidence="2 5">Belongs to the dUTPase family.</text>
</comment>
<keyword evidence="5" id="KW-0460">Magnesium</keyword>
<dbReference type="UniPathway" id="UPA00610">
    <property type="reaction ID" value="UER00666"/>
</dbReference>
<dbReference type="PANTHER" id="PTHR11241:SF0">
    <property type="entry name" value="DEOXYURIDINE 5'-TRIPHOSPHATE NUCLEOTIDOHYDROLASE"/>
    <property type="match status" value="1"/>
</dbReference>
<sequence>MAATTVAVPGTMVVEGDYQLRKSTKANPVSRSSSRRNLESILQSGLKRMTRLHVHFSSGLPSDGEVISARSSAAWKFDIDIAAGVIDSDYRVEILIMVFNHFDFPFQINQGDCLVQIIFEQLLLPTIYEATSLSPTRSHQGFGLPPTTNKDHYKRHPIWDTLGEPSGKFDYYVNYAPPDPLPDLEFPAPSWDDDTITTTPSILNKLLSREKHLASVCLEDTILQ</sequence>
<protein>
    <recommendedName>
        <fullName evidence="5">Deoxyuridine 5'-triphosphate nucleotidohydrolase</fullName>
        <shortName evidence="5">dUTPase</shortName>
        <ecNumber evidence="5">3.6.1.23</ecNumber>
    </recommendedName>
    <alternativeName>
        <fullName evidence="5">dUTP pyrophosphatase</fullName>
    </alternativeName>
</protein>
<comment type="pathway">
    <text evidence="1 5">Pyrimidine metabolism; dUMP biosynthesis; dUMP from dCTP (dUTP route): step 2/2.</text>
</comment>
<evidence type="ECO:0000256" key="3">
    <source>
        <dbReference type="ARBA" id="ARBA00022801"/>
    </source>
</evidence>
<comment type="cofactor">
    <cofactor evidence="5">
        <name>Mg(2+)</name>
        <dbReference type="ChEBI" id="CHEBI:18420"/>
    </cofactor>
</comment>
<dbReference type="SUPFAM" id="SSF51283">
    <property type="entry name" value="dUTPase-like"/>
    <property type="match status" value="1"/>
</dbReference>
<organism evidence="7 8">
    <name type="scientific">Zingiber officinale</name>
    <name type="common">Ginger</name>
    <name type="synonym">Amomum zingiber</name>
    <dbReference type="NCBI Taxonomy" id="94328"/>
    <lineage>
        <taxon>Eukaryota</taxon>
        <taxon>Viridiplantae</taxon>
        <taxon>Streptophyta</taxon>
        <taxon>Embryophyta</taxon>
        <taxon>Tracheophyta</taxon>
        <taxon>Spermatophyta</taxon>
        <taxon>Magnoliopsida</taxon>
        <taxon>Liliopsida</taxon>
        <taxon>Zingiberales</taxon>
        <taxon>Zingiberaceae</taxon>
        <taxon>Zingiber</taxon>
    </lineage>
</organism>
<evidence type="ECO:0000313" key="7">
    <source>
        <dbReference type="EMBL" id="KAG6474160.1"/>
    </source>
</evidence>
<keyword evidence="5" id="KW-0479">Metal-binding</keyword>
<dbReference type="GO" id="GO:0004170">
    <property type="term" value="F:dUTP diphosphatase activity"/>
    <property type="evidence" value="ECO:0007669"/>
    <property type="project" value="UniProtKB-UniRule"/>
</dbReference>
<dbReference type="EMBL" id="JACMSC010000019">
    <property type="protein sequence ID" value="KAG6474160.1"/>
    <property type="molecule type" value="Genomic_DNA"/>
</dbReference>
<dbReference type="Proteomes" id="UP000734854">
    <property type="component" value="Unassembled WGS sequence"/>
</dbReference>
<dbReference type="Pfam" id="PF00692">
    <property type="entry name" value="dUTPase"/>
    <property type="match status" value="1"/>
</dbReference>
<dbReference type="EC" id="3.6.1.23" evidence="5"/>